<evidence type="ECO:0000256" key="2">
    <source>
        <dbReference type="SAM" id="SignalP"/>
    </source>
</evidence>
<evidence type="ECO:0000313" key="4">
    <source>
        <dbReference type="Proteomes" id="UP000013097"/>
    </source>
</evidence>
<gene>
    <name evidence="3" type="ORF">HMPREF1092_02851</name>
</gene>
<comment type="caution">
    <text evidence="3">The sequence shown here is derived from an EMBL/GenBank/DDBJ whole genome shotgun (WGS) entry which is preliminary data.</text>
</comment>
<reference evidence="3 4" key="1">
    <citation type="submission" date="2013-01" db="EMBL/GenBank/DDBJ databases">
        <title>The Genome Sequence of Clostridium colicanis 209318.</title>
        <authorList>
            <consortium name="The Broad Institute Genome Sequencing Platform"/>
            <person name="Earl A."/>
            <person name="Ward D."/>
            <person name="Feldgarden M."/>
            <person name="Gevers D."/>
            <person name="Courvalin P."/>
            <person name="Lambert T."/>
            <person name="Walker B."/>
            <person name="Young S.K."/>
            <person name="Zeng Q."/>
            <person name="Gargeya S."/>
            <person name="Fitzgerald M."/>
            <person name="Haas B."/>
            <person name="Abouelleil A."/>
            <person name="Alvarado L."/>
            <person name="Arachchi H.M."/>
            <person name="Berlin A.M."/>
            <person name="Chapman S.B."/>
            <person name="Dewar J."/>
            <person name="Goldberg J."/>
            <person name="Griggs A."/>
            <person name="Gujja S."/>
            <person name="Hansen M."/>
            <person name="Howarth C."/>
            <person name="Imamovic A."/>
            <person name="Larimer J."/>
            <person name="McCowan C."/>
            <person name="Murphy C."/>
            <person name="Neiman D."/>
            <person name="Pearson M."/>
            <person name="Priest M."/>
            <person name="Roberts A."/>
            <person name="Saif S."/>
            <person name="Shea T."/>
            <person name="Sisk P."/>
            <person name="Sykes S."/>
            <person name="Wortman J."/>
            <person name="Nusbaum C."/>
            <person name="Birren B."/>
        </authorList>
    </citation>
    <scope>NUCLEOTIDE SEQUENCE [LARGE SCALE GENOMIC DNA]</scope>
    <source>
        <strain evidence="3 4">209318</strain>
    </source>
</reference>
<feature type="compositionally biased region" description="Basic and acidic residues" evidence="1">
    <location>
        <begin position="38"/>
        <end position="105"/>
    </location>
</feature>
<dbReference type="PROSITE" id="PS51257">
    <property type="entry name" value="PROKAR_LIPOPROTEIN"/>
    <property type="match status" value="1"/>
</dbReference>
<sequence length="181" mass="20709">MNKKLFLKLGVLLVSLSSLSFVACGQKNNSTQSIDFDNNTKQEAKQNPKETDNIEQNSKQESKSKTTEAENTKQKSNQESKPKETENIKQNSKQEEKPKTTEAETMKQNSQQEEKQEYYYNLIKEAKQKQIDYINSIDDPKVKQSVQTAFSAAIFKANELTLKYTEDSDIINVSLNKLLDN</sequence>
<dbReference type="AlphaFoldDB" id="N9W9M4"/>
<organism evidence="3 4">
    <name type="scientific">Clostridium thermobutyricum</name>
    <dbReference type="NCBI Taxonomy" id="29372"/>
    <lineage>
        <taxon>Bacteria</taxon>
        <taxon>Bacillati</taxon>
        <taxon>Bacillota</taxon>
        <taxon>Clostridia</taxon>
        <taxon>Eubacteriales</taxon>
        <taxon>Clostridiaceae</taxon>
        <taxon>Clostridium</taxon>
    </lineage>
</organism>
<keyword evidence="2" id="KW-0732">Signal</keyword>
<dbReference type="HOGENOM" id="CLU_1486618_0_0_9"/>
<proteinExistence type="predicted"/>
<evidence type="ECO:0008006" key="5">
    <source>
        <dbReference type="Google" id="ProtNLM"/>
    </source>
</evidence>
<feature type="signal peptide" evidence="2">
    <location>
        <begin position="1"/>
        <end position="23"/>
    </location>
</feature>
<protein>
    <recommendedName>
        <fullName evidence="5">Lipoprotein</fullName>
    </recommendedName>
</protein>
<accession>N9W9M4</accession>
<dbReference type="Proteomes" id="UP000013097">
    <property type="component" value="Unassembled WGS sequence"/>
</dbReference>
<evidence type="ECO:0000313" key="3">
    <source>
        <dbReference type="EMBL" id="ENY99715.1"/>
    </source>
</evidence>
<feature type="region of interest" description="Disordered" evidence="1">
    <location>
        <begin position="29"/>
        <end position="113"/>
    </location>
</feature>
<dbReference type="PATRIC" id="fig|999411.4.peg.2769"/>
<dbReference type="EMBL" id="AGYT01000019">
    <property type="protein sequence ID" value="ENY99715.1"/>
    <property type="molecule type" value="Genomic_DNA"/>
</dbReference>
<feature type="chain" id="PRO_5039221150" description="Lipoprotein" evidence="2">
    <location>
        <begin position="24"/>
        <end position="181"/>
    </location>
</feature>
<evidence type="ECO:0000256" key="1">
    <source>
        <dbReference type="SAM" id="MobiDB-lite"/>
    </source>
</evidence>
<name>N9W9M4_9CLOT</name>
<keyword evidence="4" id="KW-1185">Reference proteome</keyword>
<dbReference type="RefSeq" id="WP_002599292.1">
    <property type="nucleotide sequence ID" value="NZ_KB850958.1"/>
</dbReference>